<protein>
    <submittedName>
        <fullName evidence="10">Glycosyltransferase family 39 protein</fullName>
    </submittedName>
</protein>
<name>A0ABV4B7A7_9BURK</name>
<keyword evidence="7 8" id="KW-0472">Membrane</keyword>
<feature type="domain" description="Glycosyltransferase RgtA/B/C/D-like" evidence="9">
    <location>
        <begin position="63"/>
        <end position="220"/>
    </location>
</feature>
<dbReference type="Pfam" id="PF13231">
    <property type="entry name" value="PMT_2"/>
    <property type="match status" value="1"/>
</dbReference>
<evidence type="ECO:0000256" key="8">
    <source>
        <dbReference type="SAM" id="Phobius"/>
    </source>
</evidence>
<dbReference type="EMBL" id="JBGBDC010000006">
    <property type="protein sequence ID" value="MEY2252313.1"/>
    <property type="molecule type" value="Genomic_DNA"/>
</dbReference>
<dbReference type="PANTHER" id="PTHR33908:SF9">
    <property type="entry name" value="BLL5595 PROTEIN"/>
    <property type="match status" value="1"/>
</dbReference>
<keyword evidence="4" id="KW-0808">Transferase</keyword>
<keyword evidence="11" id="KW-1185">Reference proteome</keyword>
<feature type="transmembrane region" description="Helical" evidence="8">
    <location>
        <begin position="293"/>
        <end position="314"/>
    </location>
</feature>
<comment type="subcellular location">
    <subcellularLocation>
        <location evidence="1">Cell membrane</location>
        <topology evidence="1">Multi-pass membrane protein</topology>
    </subcellularLocation>
</comment>
<dbReference type="PANTHER" id="PTHR33908">
    <property type="entry name" value="MANNOSYLTRANSFERASE YKCB-RELATED"/>
    <property type="match status" value="1"/>
</dbReference>
<evidence type="ECO:0000256" key="5">
    <source>
        <dbReference type="ARBA" id="ARBA00022692"/>
    </source>
</evidence>
<evidence type="ECO:0000256" key="4">
    <source>
        <dbReference type="ARBA" id="ARBA00022679"/>
    </source>
</evidence>
<evidence type="ECO:0000256" key="2">
    <source>
        <dbReference type="ARBA" id="ARBA00022475"/>
    </source>
</evidence>
<feature type="transmembrane region" description="Helical" evidence="8">
    <location>
        <begin position="82"/>
        <end position="100"/>
    </location>
</feature>
<evidence type="ECO:0000256" key="3">
    <source>
        <dbReference type="ARBA" id="ARBA00022676"/>
    </source>
</evidence>
<keyword evidence="2" id="KW-1003">Cell membrane</keyword>
<feature type="transmembrane region" description="Helical" evidence="8">
    <location>
        <begin position="326"/>
        <end position="344"/>
    </location>
</feature>
<gene>
    <name evidence="10" type="ORF">AB7A72_14940</name>
</gene>
<evidence type="ECO:0000259" key="9">
    <source>
        <dbReference type="Pfam" id="PF13231"/>
    </source>
</evidence>
<organism evidence="10 11">
    <name type="scientific">Comamonas sediminis</name>
    <dbReference type="NCBI Taxonomy" id="1783360"/>
    <lineage>
        <taxon>Bacteria</taxon>
        <taxon>Pseudomonadati</taxon>
        <taxon>Pseudomonadota</taxon>
        <taxon>Betaproteobacteria</taxon>
        <taxon>Burkholderiales</taxon>
        <taxon>Comamonadaceae</taxon>
        <taxon>Comamonas</taxon>
    </lineage>
</organism>
<comment type="caution">
    <text evidence="10">The sequence shown here is derived from an EMBL/GenBank/DDBJ whole genome shotgun (WGS) entry which is preliminary data.</text>
</comment>
<keyword evidence="5 8" id="KW-0812">Transmembrane</keyword>
<keyword evidence="6 8" id="KW-1133">Transmembrane helix</keyword>
<feature type="transmembrane region" description="Helical" evidence="8">
    <location>
        <begin position="244"/>
        <end position="273"/>
    </location>
</feature>
<evidence type="ECO:0000256" key="1">
    <source>
        <dbReference type="ARBA" id="ARBA00004651"/>
    </source>
</evidence>
<keyword evidence="3" id="KW-0328">Glycosyltransferase</keyword>
<feature type="transmembrane region" description="Helical" evidence="8">
    <location>
        <begin position="164"/>
        <end position="191"/>
    </location>
</feature>
<evidence type="ECO:0000313" key="11">
    <source>
        <dbReference type="Proteomes" id="UP001562178"/>
    </source>
</evidence>
<feature type="transmembrane region" description="Helical" evidence="8">
    <location>
        <begin position="136"/>
        <end position="152"/>
    </location>
</feature>
<sequence>MSPAVSPPSQPHDHQKTLRLVLACACLYALAWTLFPPLLAPSFPLDVVESLGWGREWQWGYYKHPPLPPIALHVSFLALGRWGPFALSQLCVALTLWLVWLTACRLVGRERAFIGTVLTMGVAFYTRPALEFNHNIAQMPFWAGICYFYLAAWQDDKRWQWLMLGLMAGLGLLSKYSIGLLLLCLGLFTVLSPARSLLRRPGPWLALAVMGLVFAPHLLWLHNNDWLPFSYAKDRSSNHYGESARAGALGFLLTQLLNHLPLLLVLLFGFLRLRWSRLRPALSAPWQWHSAKPAYLCLIALAPGLLLATLGMALGLRLRDMWGVPMWPFSGVLAAALIPSAWLAPIRPYLLRGIIVWLTVISVLCGLYLWKISDFRRSPVRSDWPSAALAQQAEATWNALSSCPLDTVASDAWTGGLVAIGAKSQPSVLIPGDPRHSPWATAKRLQQHGALRIWQLEEDADRDAPTGPYPVLDGLQGMRMHEGAWSIPWPRGQSRTQLVVQWRVYVPAACERR</sequence>
<evidence type="ECO:0000256" key="6">
    <source>
        <dbReference type="ARBA" id="ARBA00022989"/>
    </source>
</evidence>
<feature type="transmembrane region" description="Helical" evidence="8">
    <location>
        <begin position="20"/>
        <end position="40"/>
    </location>
</feature>
<evidence type="ECO:0000256" key="7">
    <source>
        <dbReference type="ARBA" id="ARBA00023136"/>
    </source>
</evidence>
<feature type="transmembrane region" description="Helical" evidence="8">
    <location>
        <begin position="350"/>
        <end position="370"/>
    </location>
</feature>
<evidence type="ECO:0000313" key="10">
    <source>
        <dbReference type="EMBL" id="MEY2252313.1"/>
    </source>
</evidence>
<dbReference type="InterPro" id="IPR038731">
    <property type="entry name" value="RgtA/B/C-like"/>
</dbReference>
<dbReference type="RefSeq" id="WP_369460427.1">
    <property type="nucleotide sequence ID" value="NZ_JBGBDC010000006.1"/>
</dbReference>
<dbReference type="InterPro" id="IPR050297">
    <property type="entry name" value="LipidA_mod_glycosyltrf_83"/>
</dbReference>
<accession>A0ABV4B7A7</accession>
<reference evidence="10 11" key="1">
    <citation type="journal article" date="2016" name="Int. J. Syst. Evol. Microbiol.">
        <title>Description of Comamonas sediminis sp. nov., isolated from lagoon sediments.</title>
        <authorList>
            <person name="Subhash Y."/>
            <person name="Bang J.J."/>
            <person name="You T.H."/>
            <person name="Lee S.S."/>
        </authorList>
    </citation>
    <scope>NUCLEOTIDE SEQUENCE [LARGE SCALE GENOMIC DNA]</scope>
    <source>
        <strain evidence="10 11">JCM 31169</strain>
    </source>
</reference>
<feature type="transmembrane region" description="Helical" evidence="8">
    <location>
        <begin position="203"/>
        <end position="223"/>
    </location>
</feature>
<proteinExistence type="predicted"/>
<dbReference type="Proteomes" id="UP001562178">
    <property type="component" value="Unassembled WGS sequence"/>
</dbReference>